<evidence type="ECO:0000313" key="7">
    <source>
        <dbReference type="Proteomes" id="UP000011087"/>
    </source>
</evidence>
<feature type="repeat" description="TPR" evidence="1">
    <location>
        <begin position="457"/>
        <end position="490"/>
    </location>
</feature>
<dbReference type="InterPro" id="IPR019734">
    <property type="entry name" value="TPR_rpt"/>
</dbReference>
<evidence type="ECO:0000256" key="3">
    <source>
        <dbReference type="SAM" id="SignalP"/>
    </source>
</evidence>
<keyword evidence="7" id="KW-1185">Reference proteome</keyword>
<dbReference type="PaxDb" id="55529-EKX33546"/>
<keyword evidence="1" id="KW-0802">TPR repeat</keyword>
<dbReference type="EnsemblProtists" id="EKX33546">
    <property type="protein sequence ID" value="EKX33546"/>
    <property type="gene ID" value="GUITHDRAFT_147857"/>
</dbReference>
<protein>
    <recommendedName>
        <fullName evidence="4">C2 domain-containing protein</fullName>
    </recommendedName>
</protein>
<sequence length="874" mass="98683">MEGMKAPQPLLLLLFLPPGSSDGSQVTQHVGYGGGRLALEQIRSYFQSIAGEVQEVTIARSGRNGSIRFRRPEGTQRALKQQEGKGKHSIDGVVVSVSLPFEMRMEDALNPLKQIVGENNNFFKRSSNNLPLGSDCSILYLNVKRLRELPAPPRGPTTVSHVYVRVGVGEKQQTMKMRIKASWINPVFTFNESFHFELQSDGSTNHIFVECGYVAASTEQAISAVLININDDLLDRSIWHDLRSLADYDPFAMFESKGMSCMGKLELVASLKKNNTMESEVEETRSLKNCQLHGGGKTVAWSSGWTCWCPRISSLEKRFSKGANVAILPSLTMIHDVREALEDHMKVAIVEDAEECQGRARKCLGKNSIYYFKEGLKLSKRQDSDGIAQTLGMFRKAAICEARKPLRPEIKHEAFMQIGGKLEIAWQAYSTKSASQFEQLRCLSGDRDERTNNDDNVNLLFNAGLNLFKGKRYTEAIVVLDEVLRLNPEHIKALRSKALACRWCFAVSCVCEIVQLKKICSSPVKRRDSINKVLEVLSRCSFFQQFPTYVLYEICKGEVLVSHEPHREEQKQEDIEELMGTQCSKCHETTSLTLKKGRSDFVMDGDMQKCAHARVREQDPESFESSVLEKLGRVLQAPRKAGQNCVGRRELRTCRLIRKPMPAIVTEHKTIITRAVNKLDKILNSIEEAEKDPRRKEEEIARSLKILDAHQFRARLFEEPYANENLRRLGMPIVEQEAPHLLSLEATTAEGSAFTILALTDMELFAVSAADFMIQEAESISRDLDERLRWSLYRETVACQEGAQCIAELPARYPCPYGRHTGLRHRKDKTTCDLMRDGPPAKQYHRVHSGQIMSNSGASMAGLKQEARRMRSQE</sequence>
<reference evidence="7" key="2">
    <citation type="submission" date="2012-11" db="EMBL/GenBank/DDBJ databases">
        <authorList>
            <person name="Kuo A."/>
            <person name="Curtis B.A."/>
            <person name="Tanifuji G."/>
            <person name="Burki F."/>
            <person name="Gruber A."/>
            <person name="Irimia M."/>
            <person name="Maruyama S."/>
            <person name="Arias M.C."/>
            <person name="Ball S.G."/>
            <person name="Gile G.H."/>
            <person name="Hirakawa Y."/>
            <person name="Hopkins J.F."/>
            <person name="Rensing S.A."/>
            <person name="Schmutz J."/>
            <person name="Symeonidi A."/>
            <person name="Elias M."/>
            <person name="Eveleigh R.J."/>
            <person name="Herman E.K."/>
            <person name="Klute M.J."/>
            <person name="Nakayama T."/>
            <person name="Obornik M."/>
            <person name="Reyes-Prieto A."/>
            <person name="Armbrust E.V."/>
            <person name="Aves S.J."/>
            <person name="Beiko R.G."/>
            <person name="Coutinho P."/>
            <person name="Dacks J.B."/>
            <person name="Durnford D.G."/>
            <person name="Fast N.M."/>
            <person name="Green B.R."/>
            <person name="Grisdale C."/>
            <person name="Hempe F."/>
            <person name="Henrissat B."/>
            <person name="Hoppner M.P."/>
            <person name="Ishida K.-I."/>
            <person name="Kim E."/>
            <person name="Koreny L."/>
            <person name="Kroth P.G."/>
            <person name="Liu Y."/>
            <person name="Malik S.-B."/>
            <person name="Maier U.G."/>
            <person name="McRose D."/>
            <person name="Mock T."/>
            <person name="Neilson J.A."/>
            <person name="Onodera N.T."/>
            <person name="Poole A.M."/>
            <person name="Pritham E.J."/>
            <person name="Richards T.A."/>
            <person name="Rocap G."/>
            <person name="Roy S.W."/>
            <person name="Sarai C."/>
            <person name="Schaack S."/>
            <person name="Shirato S."/>
            <person name="Slamovits C.H."/>
            <person name="Spencer D.F."/>
            <person name="Suzuki S."/>
            <person name="Worden A.Z."/>
            <person name="Zauner S."/>
            <person name="Barry K."/>
            <person name="Bell C."/>
            <person name="Bharti A.K."/>
            <person name="Crow J.A."/>
            <person name="Grimwood J."/>
            <person name="Kramer R."/>
            <person name="Lindquist E."/>
            <person name="Lucas S."/>
            <person name="Salamov A."/>
            <person name="McFadden G.I."/>
            <person name="Lane C.E."/>
            <person name="Keeling P.J."/>
            <person name="Gray M.W."/>
            <person name="Grigoriev I.V."/>
            <person name="Archibald J.M."/>
        </authorList>
    </citation>
    <scope>NUCLEOTIDE SEQUENCE</scope>
    <source>
        <strain evidence="7">CCMP2712</strain>
    </source>
</reference>
<evidence type="ECO:0000313" key="5">
    <source>
        <dbReference type="EMBL" id="EKX33546.1"/>
    </source>
</evidence>
<dbReference type="Pfam" id="PF00168">
    <property type="entry name" value="C2"/>
    <property type="match status" value="1"/>
</dbReference>
<accession>L1IBA5</accession>
<evidence type="ECO:0000256" key="1">
    <source>
        <dbReference type="PROSITE-ProRule" id="PRU00339"/>
    </source>
</evidence>
<dbReference type="PROSITE" id="PS50005">
    <property type="entry name" value="TPR"/>
    <property type="match status" value="1"/>
</dbReference>
<keyword evidence="3" id="KW-0732">Signal</keyword>
<dbReference type="InterPro" id="IPR011990">
    <property type="entry name" value="TPR-like_helical_dom_sf"/>
</dbReference>
<dbReference type="AlphaFoldDB" id="L1IBA5"/>
<dbReference type="GeneID" id="17290280"/>
<dbReference type="KEGG" id="gtt:GUITHDRAFT_147857"/>
<dbReference type="CDD" id="cd00030">
    <property type="entry name" value="C2"/>
    <property type="match status" value="1"/>
</dbReference>
<evidence type="ECO:0000259" key="4">
    <source>
        <dbReference type="Pfam" id="PF00168"/>
    </source>
</evidence>
<feature type="compositionally biased region" description="Basic and acidic residues" evidence="2">
    <location>
        <begin position="865"/>
        <end position="874"/>
    </location>
</feature>
<feature type="domain" description="C2" evidence="4">
    <location>
        <begin position="139"/>
        <end position="211"/>
    </location>
</feature>
<dbReference type="EMBL" id="JH993138">
    <property type="protein sequence ID" value="EKX33546.1"/>
    <property type="molecule type" value="Genomic_DNA"/>
</dbReference>
<dbReference type="InterPro" id="IPR000008">
    <property type="entry name" value="C2_dom"/>
</dbReference>
<evidence type="ECO:0000313" key="6">
    <source>
        <dbReference type="EnsemblProtists" id="EKX33546"/>
    </source>
</evidence>
<dbReference type="SUPFAM" id="SSF49562">
    <property type="entry name" value="C2 domain (Calcium/lipid-binding domain, CaLB)"/>
    <property type="match status" value="1"/>
</dbReference>
<organism evidence="5">
    <name type="scientific">Guillardia theta (strain CCMP2712)</name>
    <name type="common">Cryptophyte</name>
    <dbReference type="NCBI Taxonomy" id="905079"/>
    <lineage>
        <taxon>Eukaryota</taxon>
        <taxon>Cryptophyceae</taxon>
        <taxon>Pyrenomonadales</taxon>
        <taxon>Geminigeraceae</taxon>
        <taxon>Guillardia</taxon>
    </lineage>
</organism>
<feature type="signal peptide" evidence="3">
    <location>
        <begin position="1"/>
        <end position="23"/>
    </location>
</feature>
<feature type="chain" id="PRO_5008769799" description="C2 domain-containing protein" evidence="3">
    <location>
        <begin position="24"/>
        <end position="874"/>
    </location>
</feature>
<dbReference type="InterPro" id="IPR035892">
    <property type="entry name" value="C2_domain_sf"/>
</dbReference>
<name>L1IBA5_GUITC</name>
<feature type="region of interest" description="Disordered" evidence="2">
    <location>
        <begin position="855"/>
        <end position="874"/>
    </location>
</feature>
<evidence type="ECO:0000256" key="2">
    <source>
        <dbReference type="SAM" id="MobiDB-lite"/>
    </source>
</evidence>
<dbReference type="SUPFAM" id="SSF48452">
    <property type="entry name" value="TPR-like"/>
    <property type="match status" value="1"/>
</dbReference>
<dbReference type="HOGENOM" id="CLU_328854_0_0_1"/>
<dbReference type="Proteomes" id="UP000011087">
    <property type="component" value="Unassembled WGS sequence"/>
</dbReference>
<gene>
    <name evidence="5" type="ORF">GUITHDRAFT_147857</name>
</gene>
<dbReference type="RefSeq" id="XP_005820526.1">
    <property type="nucleotide sequence ID" value="XM_005820469.1"/>
</dbReference>
<reference evidence="6" key="3">
    <citation type="submission" date="2015-06" db="UniProtKB">
        <authorList>
            <consortium name="EnsemblProtists"/>
        </authorList>
    </citation>
    <scope>IDENTIFICATION</scope>
</reference>
<proteinExistence type="predicted"/>
<dbReference type="Gene3D" id="1.25.40.10">
    <property type="entry name" value="Tetratricopeptide repeat domain"/>
    <property type="match status" value="1"/>
</dbReference>
<reference evidence="5 7" key="1">
    <citation type="journal article" date="2012" name="Nature">
        <title>Algal genomes reveal evolutionary mosaicism and the fate of nucleomorphs.</title>
        <authorList>
            <consortium name="DOE Joint Genome Institute"/>
            <person name="Curtis B.A."/>
            <person name="Tanifuji G."/>
            <person name="Burki F."/>
            <person name="Gruber A."/>
            <person name="Irimia M."/>
            <person name="Maruyama S."/>
            <person name="Arias M.C."/>
            <person name="Ball S.G."/>
            <person name="Gile G.H."/>
            <person name="Hirakawa Y."/>
            <person name="Hopkins J.F."/>
            <person name="Kuo A."/>
            <person name="Rensing S.A."/>
            <person name="Schmutz J."/>
            <person name="Symeonidi A."/>
            <person name="Elias M."/>
            <person name="Eveleigh R.J."/>
            <person name="Herman E.K."/>
            <person name="Klute M.J."/>
            <person name="Nakayama T."/>
            <person name="Obornik M."/>
            <person name="Reyes-Prieto A."/>
            <person name="Armbrust E.V."/>
            <person name="Aves S.J."/>
            <person name="Beiko R.G."/>
            <person name="Coutinho P."/>
            <person name="Dacks J.B."/>
            <person name="Durnford D.G."/>
            <person name="Fast N.M."/>
            <person name="Green B.R."/>
            <person name="Grisdale C.J."/>
            <person name="Hempel F."/>
            <person name="Henrissat B."/>
            <person name="Hoppner M.P."/>
            <person name="Ishida K."/>
            <person name="Kim E."/>
            <person name="Koreny L."/>
            <person name="Kroth P.G."/>
            <person name="Liu Y."/>
            <person name="Malik S.B."/>
            <person name="Maier U.G."/>
            <person name="McRose D."/>
            <person name="Mock T."/>
            <person name="Neilson J.A."/>
            <person name="Onodera N.T."/>
            <person name="Poole A.M."/>
            <person name="Pritham E.J."/>
            <person name="Richards T.A."/>
            <person name="Rocap G."/>
            <person name="Roy S.W."/>
            <person name="Sarai C."/>
            <person name="Schaack S."/>
            <person name="Shirato S."/>
            <person name="Slamovits C.H."/>
            <person name="Spencer D.F."/>
            <person name="Suzuki S."/>
            <person name="Worden A.Z."/>
            <person name="Zauner S."/>
            <person name="Barry K."/>
            <person name="Bell C."/>
            <person name="Bharti A.K."/>
            <person name="Crow J.A."/>
            <person name="Grimwood J."/>
            <person name="Kramer R."/>
            <person name="Lindquist E."/>
            <person name="Lucas S."/>
            <person name="Salamov A."/>
            <person name="McFadden G.I."/>
            <person name="Lane C.E."/>
            <person name="Keeling P.J."/>
            <person name="Gray M.W."/>
            <person name="Grigoriev I.V."/>
            <person name="Archibald J.M."/>
        </authorList>
    </citation>
    <scope>NUCLEOTIDE SEQUENCE</scope>
    <source>
        <strain evidence="5 7">CCMP2712</strain>
    </source>
</reference>
<dbReference type="Gene3D" id="2.60.40.150">
    <property type="entry name" value="C2 domain"/>
    <property type="match status" value="1"/>
</dbReference>